<accession>A0A1D1UK04</accession>
<organism evidence="1 2">
    <name type="scientific">Ramazzottius varieornatus</name>
    <name type="common">Water bear</name>
    <name type="synonym">Tardigrade</name>
    <dbReference type="NCBI Taxonomy" id="947166"/>
    <lineage>
        <taxon>Eukaryota</taxon>
        <taxon>Metazoa</taxon>
        <taxon>Ecdysozoa</taxon>
        <taxon>Tardigrada</taxon>
        <taxon>Eutardigrada</taxon>
        <taxon>Parachela</taxon>
        <taxon>Hypsibioidea</taxon>
        <taxon>Ramazzottiidae</taxon>
        <taxon>Ramazzottius</taxon>
    </lineage>
</organism>
<name>A0A1D1UK04_RAMVA</name>
<comment type="caution">
    <text evidence="1">The sequence shown here is derived from an EMBL/GenBank/DDBJ whole genome shotgun (WGS) entry which is preliminary data.</text>
</comment>
<keyword evidence="2" id="KW-1185">Reference proteome</keyword>
<protein>
    <submittedName>
        <fullName evidence="1">Uncharacterized protein</fullName>
    </submittedName>
</protein>
<proteinExistence type="predicted"/>
<evidence type="ECO:0000313" key="2">
    <source>
        <dbReference type="Proteomes" id="UP000186922"/>
    </source>
</evidence>
<dbReference type="EMBL" id="BDGG01000001">
    <property type="protein sequence ID" value="GAU89781.1"/>
    <property type="molecule type" value="Genomic_DNA"/>
</dbReference>
<gene>
    <name evidence="1" type="primary">RvY_02292-1</name>
    <name evidence="1" type="synonym">RvY_02292.1</name>
    <name evidence="1" type="ORF">RvY_02292</name>
</gene>
<sequence length="110" mass="11785">MDCIKNPQPTCANTVATIQQIPTWFLMIMMMNARKAAPGAAVPSVMQNQSVNWNGQQYVVVNVSQPGNAGGIGDTSAINGSTPVRSLDFFDGVAHVFLITMPLLSVWCNS</sequence>
<dbReference type="AlphaFoldDB" id="A0A1D1UK04"/>
<dbReference type="Proteomes" id="UP000186922">
    <property type="component" value="Unassembled WGS sequence"/>
</dbReference>
<reference evidence="1 2" key="1">
    <citation type="journal article" date="2016" name="Nat. Commun.">
        <title>Extremotolerant tardigrade genome and improved radiotolerance of human cultured cells by tardigrade-unique protein.</title>
        <authorList>
            <person name="Hashimoto T."/>
            <person name="Horikawa D.D."/>
            <person name="Saito Y."/>
            <person name="Kuwahara H."/>
            <person name="Kozuka-Hata H."/>
            <person name="Shin-I T."/>
            <person name="Minakuchi Y."/>
            <person name="Ohishi K."/>
            <person name="Motoyama A."/>
            <person name="Aizu T."/>
            <person name="Enomoto A."/>
            <person name="Kondo K."/>
            <person name="Tanaka S."/>
            <person name="Hara Y."/>
            <person name="Koshikawa S."/>
            <person name="Sagara H."/>
            <person name="Miura T."/>
            <person name="Yokobori S."/>
            <person name="Miyagawa K."/>
            <person name="Suzuki Y."/>
            <person name="Kubo T."/>
            <person name="Oyama M."/>
            <person name="Kohara Y."/>
            <person name="Fujiyama A."/>
            <person name="Arakawa K."/>
            <person name="Katayama T."/>
            <person name="Toyoda A."/>
            <person name="Kunieda T."/>
        </authorList>
    </citation>
    <scope>NUCLEOTIDE SEQUENCE [LARGE SCALE GENOMIC DNA]</scope>
    <source>
        <strain evidence="1 2">YOKOZUNA-1</strain>
    </source>
</reference>
<evidence type="ECO:0000313" key="1">
    <source>
        <dbReference type="EMBL" id="GAU89781.1"/>
    </source>
</evidence>